<evidence type="ECO:0000313" key="3">
    <source>
        <dbReference type="EMBL" id="SDD78432.1"/>
    </source>
</evidence>
<dbReference type="OrthoDB" id="9815946at2"/>
<keyword evidence="4" id="KW-1185">Reference proteome</keyword>
<keyword evidence="3" id="KW-0675">Receptor</keyword>
<evidence type="ECO:0000313" key="4">
    <source>
        <dbReference type="Proteomes" id="UP000198949"/>
    </source>
</evidence>
<dbReference type="InterPro" id="IPR038404">
    <property type="entry name" value="TRAP_DctP_sf"/>
</dbReference>
<dbReference type="NCBIfam" id="NF037995">
    <property type="entry name" value="TRAP_S1"/>
    <property type="match status" value="1"/>
</dbReference>
<dbReference type="RefSeq" id="WP_091035627.1">
    <property type="nucleotide sequence ID" value="NZ_FNAD01000007.1"/>
</dbReference>
<gene>
    <name evidence="3" type="ORF">SAMN05216270_107213</name>
</gene>
<feature type="signal peptide" evidence="2">
    <location>
        <begin position="1"/>
        <end position="24"/>
    </location>
</feature>
<dbReference type="STRING" id="58114.SAMN05216270_107213"/>
<dbReference type="PANTHER" id="PTHR33376">
    <property type="match status" value="1"/>
</dbReference>
<sequence length="339" mass="36247">MPLNRSSRRRSVLAVAAASALALAACGGEGGGSEDSVELSFAHSYATTHPQHECGAEAVADELAGNGSGIAMEIFPSSQLGPDGPDRVRSVQEGDIGIDIQGSSAISSLYEPIGALDAAYAFEGADHLAAFAESPAWEALRDDMVEQVQIRPLAFWYFGDRHFTANDPIRSPEDLEGLRMRFPDSPQFLQNAEAMGAAATTVAFEEVYLSLQQGVIDGQENPIPTIAELSLPEVQDYVSLSGHQTGFTVAIVGEQTWQSLSAEQQEALESAVSGASTGVRECLETAEEEVLAQWADGDEITVVDDVDRDAFIAQCEAYFQAELEGEKLELYQAVRELAP</sequence>
<accession>A0A1G6XK36</accession>
<dbReference type="Proteomes" id="UP000198949">
    <property type="component" value="Unassembled WGS sequence"/>
</dbReference>
<dbReference type="EMBL" id="FNAD01000007">
    <property type="protein sequence ID" value="SDD78432.1"/>
    <property type="molecule type" value="Genomic_DNA"/>
</dbReference>
<dbReference type="PANTHER" id="PTHR33376:SF4">
    <property type="entry name" value="SIALIC ACID-BINDING PERIPLASMIC PROTEIN SIAP"/>
    <property type="match status" value="1"/>
</dbReference>
<dbReference type="Gene3D" id="3.40.190.170">
    <property type="entry name" value="Bacterial extracellular solute-binding protein, family 7"/>
    <property type="match status" value="1"/>
</dbReference>
<dbReference type="AlphaFoldDB" id="A0A1G6XK36"/>
<dbReference type="PROSITE" id="PS51257">
    <property type="entry name" value="PROKAR_LIPOPROTEIN"/>
    <property type="match status" value="1"/>
</dbReference>
<reference evidence="4" key="1">
    <citation type="submission" date="2016-10" db="EMBL/GenBank/DDBJ databases">
        <authorList>
            <person name="Varghese N."/>
            <person name="Submissions S."/>
        </authorList>
    </citation>
    <scope>NUCLEOTIDE SEQUENCE [LARGE SCALE GENOMIC DNA]</scope>
    <source>
        <strain evidence="4">CGMCC 4.3516</strain>
    </source>
</reference>
<protein>
    <submittedName>
        <fullName evidence="3">Tripartite ATP-independent transporter solute receptor, DctP family</fullName>
    </submittedName>
</protein>
<evidence type="ECO:0000256" key="1">
    <source>
        <dbReference type="ARBA" id="ARBA00022729"/>
    </source>
</evidence>
<keyword evidence="1 2" id="KW-0732">Signal</keyword>
<dbReference type="Pfam" id="PF03480">
    <property type="entry name" value="DctP"/>
    <property type="match status" value="1"/>
</dbReference>
<evidence type="ECO:0000256" key="2">
    <source>
        <dbReference type="SAM" id="SignalP"/>
    </source>
</evidence>
<feature type="chain" id="PRO_5038719532" evidence="2">
    <location>
        <begin position="25"/>
        <end position="339"/>
    </location>
</feature>
<dbReference type="GO" id="GO:0055085">
    <property type="term" value="P:transmembrane transport"/>
    <property type="evidence" value="ECO:0007669"/>
    <property type="project" value="InterPro"/>
</dbReference>
<name>A0A1G6XK36_9ACTN</name>
<dbReference type="InterPro" id="IPR018389">
    <property type="entry name" value="DctP_fam"/>
</dbReference>
<proteinExistence type="predicted"/>
<organism evidence="3 4">
    <name type="scientific">Glycomyces harbinensis</name>
    <dbReference type="NCBI Taxonomy" id="58114"/>
    <lineage>
        <taxon>Bacteria</taxon>
        <taxon>Bacillati</taxon>
        <taxon>Actinomycetota</taxon>
        <taxon>Actinomycetes</taxon>
        <taxon>Glycomycetales</taxon>
        <taxon>Glycomycetaceae</taxon>
        <taxon>Glycomyces</taxon>
    </lineage>
</organism>